<dbReference type="OrthoDB" id="1095137at2759"/>
<evidence type="ECO:0000259" key="3">
    <source>
        <dbReference type="Pfam" id="PF14547"/>
    </source>
</evidence>
<evidence type="ECO:0000313" key="4">
    <source>
        <dbReference type="EMBL" id="RDX57627.1"/>
    </source>
</evidence>
<feature type="non-terminal residue" evidence="4">
    <location>
        <position position="1"/>
    </location>
</feature>
<dbReference type="AlphaFoldDB" id="A0A371DYJ2"/>
<organism evidence="4 5">
    <name type="scientific">Mucuna pruriens</name>
    <name type="common">Velvet bean</name>
    <name type="synonym">Dolichos pruriens</name>
    <dbReference type="NCBI Taxonomy" id="157652"/>
    <lineage>
        <taxon>Eukaryota</taxon>
        <taxon>Viridiplantae</taxon>
        <taxon>Streptophyta</taxon>
        <taxon>Embryophyta</taxon>
        <taxon>Tracheophyta</taxon>
        <taxon>Spermatophyta</taxon>
        <taxon>Magnoliopsida</taxon>
        <taxon>eudicotyledons</taxon>
        <taxon>Gunneridae</taxon>
        <taxon>Pentapetalae</taxon>
        <taxon>rosids</taxon>
        <taxon>fabids</taxon>
        <taxon>Fabales</taxon>
        <taxon>Fabaceae</taxon>
        <taxon>Papilionoideae</taxon>
        <taxon>50 kb inversion clade</taxon>
        <taxon>NPAAA clade</taxon>
        <taxon>indigoferoid/millettioid clade</taxon>
        <taxon>Phaseoleae</taxon>
        <taxon>Mucuna</taxon>
    </lineage>
</organism>
<reference evidence="4" key="1">
    <citation type="submission" date="2018-05" db="EMBL/GenBank/DDBJ databases">
        <title>Draft genome of Mucuna pruriens seed.</title>
        <authorList>
            <person name="Nnadi N.E."/>
            <person name="Vos R."/>
            <person name="Hasami M.H."/>
            <person name="Devisetty U.K."/>
            <person name="Aguiy J.C."/>
        </authorList>
    </citation>
    <scope>NUCLEOTIDE SEQUENCE [LARGE SCALE GENOMIC DNA]</scope>
    <source>
        <strain evidence="4">JCA_2017</strain>
    </source>
</reference>
<evidence type="ECO:0000256" key="2">
    <source>
        <dbReference type="SAM" id="SignalP"/>
    </source>
</evidence>
<gene>
    <name evidence="4" type="ORF">CR513_63116</name>
</gene>
<evidence type="ECO:0000256" key="1">
    <source>
        <dbReference type="ARBA" id="ARBA00008965"/>
    </source>
</evidence>
<dbReference type="InterPro" id="IPR051636">
    <property type="entry name" value="Plant_LTP/defense-related"/>
</dbReference>
<protein>
    <recommendedName>
        <fullName evidence="3">Hydrophobic seed protein domain-containing protein</fullName>
    </recommendedName>
</protein>
<dbReference type="Proteomes" id="UP000257109">
    <property type="component" value="Unassembled WGS sequence"/>
</dbReference>
<keyword evidence="2" id="KW-0732">Signal</keyword>
<dbReference type="InterPro" id="IPR027923">
    <property type="entry name" value="Hydrophob_seed_dom"/>
</dbReference>
<comment type="similarity">
    <text evidence="1">Belongs to the plant LTP family. PEARLI1 subfamily.</text>
</comment>
<proteinExistence type="inferred from homology"/>
<evidence type="ECO:0000313" key="5">
    <source>
        <dbReference type="Proteomes" id="UP000257109"/>
    </source>
</evidence>
<sequence length="117" mass="12392">MASKSVASIALFLSLNLIFFSMASSRTGSPLPTPSPSNCPPNLDVCARILSPPGSSTNNDCCPLIPGIINLEIYLCLCDIIEVDLPILGTNINATVAVNLILNYCGRNPANYDFSCN</sequence>
<name>A0A371DYJ2_MUCPR</name>
<feature type="domain" description="Hydrophobic seed protein" evidence="3">
    <location>
        <begin position="42"/>
        <end position="116"/>
    </location>
</feature>
<keyword evidence="5" id="KW-1185">Reference proteome</keyword>
<dbReference type="Gene3D" id="1.10.110.10">
    <property type="entry name" value="Plant lipid-transfer and hydrophobic proteins"/>
    <property type="match status" value="1"/>
</dbReference>
<dbReference type="PANTHER" id="PTHR31731">
    <property type="match status" value="1"/>
</dbReference>
<dbReference type="InterPro" id="IPR036312">
    <property type="entry name" value="Bifun_inhib/LTP/seed_sf"/>
</dbReference>
<comment type="caution">
    <text evidence="4">The sequence shown here is derived from an EMBL/GenBank/DDBJ whole genome shotgun (WGS) entry which is preliminary data.</text>
</comment>
<dbReference type="Pfam" id="PF14547">
    <property type="entry name" value="Hydrophob_seed"/>
    <property type="match status" value="1"/>
</dbReference>
<accession>A0A371DYJ2</accession>
<dbReference type="STRING" id="157652.A0A371DYJ2"/>
<feature type="chain" id="PRO_5016588808" description="Hydrophobic seed protein domain-containing protein" evidence="2">
    <location>
        <begin position="26"/>
        <end position="117"/>
    </location>
</feature>
<dbReference type="EMBL" id="QJKJ01018434">
    <property type="protein sequence ID" value="RDX57627.1"/>
    <property type="molecule type" value="Genomic_DNA"/>
</dbReference>
<feature type="signal peptide" evidence="2">
    <location>
        <begin position="1"/>
        <end position="25"/>
    </location>
</feature>
<dbReference type="SUPFAM" id="SSF47699">
    <property type="entry name" value="Bifunctional inhibitor/lipid-transfer protein/seed storage 2S albumin"/>
    <property type="match status" value="1"/>
</dbReference>